<evidence type="ECO:0000256" key="1">
    <source>
        <dbReference type="SAM" id="MobiDB-lite"/>
    </source>
</evidence>
<feature type="compositionally biased region" description="Basic and acidic residues" evidence="1">
    <location>
        <begin position="587"/>
        <end position="609"/>
    </location>
</feature>
<keyword evidence="3" id="KW-1185">Reference proteome</keyword>
<dbReference type="Proteomes" id="UP000078543">
    <property type="component" value="Unassembled WGS sequence"/>
</dbReference>
<feature type="compositionally biased region" description="Basic and acidic residues" evidence="1">
    <location>
        <begin position="619"/>
        <end position="628"/>
    </location>
</feature>
<accession>A0A178M4Q2</accession>
<evidence type="ECO:0000313" key="2">
    <source>
        <dbReference type="EMBL" id="OAN43732.1"/>
    </source>
</evidence>
<gene>
    <name evidence="2" type="ORF">A6A05_05145</name>
</gene>
<dbReference type="RefSeq" id="WP_068504821.1">
    <property type="nucleotide sequence ID" value="NZ_LWQU01000207.1"/>
</dbReference>
<organism evidence="2 3">
    <name type="scientific">Magnetospirillum moscoviense</name>
    <dbReference type="NCBI Taxonomy" id="1437059"/>
    <lineage>
        <taxon>Bacteria</taxon>
        <taxon>Pseudomonadati</taxon>
        <taxon>Pseudomonadota</taxon>
        <taxon>Alphaproteobacteria</taxon>
        <taxon>Rhodospirillales</taxon>
        <taxon>Rhodospirillaceae</taxon>
        <taxon>Magnetospirillum</taxon>
    </lineage>
</organism>
<dbReference type="AlphaFoldDB" id="A0A178M4Q2"/>
<dbReference type="EMBL" id="LWQU01000207">
    <property type="protein sequence ID" value="OAN43732.1"/>
    <property type="molecule type" value="Genomic_DNA"/>
</dbReference>
<dbReference type="PANTHER" id="PTHR35399">
    <property type="entry name" value="SLR8030 PROTEIN"/>
    <property type="match status" value="1"/>
</dbReference>
<sequence length="628" mass="68804">MRRLDSTEIVLSRRQILAASAAAGAVAALPGQASAAKEGASDPSSLAFRQPEHTIADTHRVAAGHQAQVLIRWGDGVAVDAPAFDVFAQSAAAQDRQFGYNNDFVAFMPLPVGSLASEHGLLCVNHEYTNAELMFPGLTLKDKTEKLCREQVDVEIAAHGHSVIEVRKNGQSWQVVAASPFARRLSALTTEFQMSGPAAGHDRLKTKADPSGRTVIGTLNNCAGGVTPWGTVLIAEENFDTYFSGDPKKTPESVNHIRLGIKGKSRYAWSRFHDRFDIEKEPNEPNRFGWVVEFDPYDPTSVPVKRTALGRFKHEAATCVTLADGRVVVYSGDDEMFEYLYRFVSRDPIDRKNRRANVGLLDHGTLSVARFDKDGTMTWLPLVWGQGKLTAANGFASQADVLIDARRAADLVGATPMDRPEDVETNPANGRVYVMLTNNSQRKPEQVNGANPRADNRHGHVLELTPPGAGKGRIGRHDAERFRWEILFLAGQRADGATYHPATDKYGAWLSAPDNCTFDNRGRLWISTDQGSNQRKNAIPDGMYACDVDGPGRSLVKFFYGVPRDAEMCGPAFTPDNRTLFVAVQHPGEDKDSTFDRPSTRWPDFRPDLPPRPAIVAITKDDGGPVGS</sequence>
<dbReference type="OrthoDB" id="9801383at2"/>
<dbReference type="SUPFAM" id="SSF63829">
    <property type="entry name" value="Calcium-dependent phosphotriesterase"/>
    <property type="match status" value="1"/>
</dbReference>
<feature type="region of interest" description="Disordered" evidence="1">
    <location>
        <begin position="587"/>
        <end position="628"/>
    </location>
</feature>
<dbReference type="PROSITE" id="PS51318">
    <property type="entry name" value="TAT"/>
    <property type="match status" value="1"/>
</dbReference>
<dbReference type="PANTHER" id="PTHR35399:SF2">
    <property type="entry name" value="DUF839 DOMAIN-CONTAINING PROTEIN"/>
    <property type="match status" value="1"/>
</dbReference>
<name>A0A178M4Q2_9PROT</name>
<dbReference type="InterPro" id="IPR008557">
    <property type="entry name" value="PhoX"/>
</dbReference>
<feature type="region of interest" description="Disordered" evidence="1">
    <location>
        <begin position="443"/>
        <end position="474"/>
    </location>
</feature>
<reference evidence="2 3" key="1">
    <citation type="submission" date="2016-04" db="EMBL/GenBank/DDBJ databases">
        <title>Draft genome sequence of freshwater magnetotactic bacteria Magnetospirillum marisnigri SP-1 and Magnetospirillum moscoviense BB-1.</title>
        <authorList>
            <person name="Koziaeva V."/>
            <person name="Dziuba M.V."/>
            <person name="Ivanov T.M."/>
            <person name="Kuznetsov B."/>
            <person name="Grouzdev D.S."/>
        </authorList>
    </citation>
    <scope>NUCLEOTIDE SEQUENCE [LARGE SCALE GENOMIC DNA]</scope>
    <source>
        <strain evidence="2 3">BB-1</strain>
    </source>
</reference>
<protein>
    <submittedName>
        <fullName evidence="2">dTDP-glucose 4,6-dehydratase</fullName>
    </submittedName>
</protein>
<dbReference type="InterPro" id="IPR006311">
    <property type="entry name" value="TAT_signal"/>
</dbReference>
<evidence type="ECO:0000313" key="3">
    <source>
        <dbReference type="Proteomes" id="UP000078543"/>
    </source>
</evidence>
<proteinExistence type="predicted"/>
<dbReference type="Pfam" id="PF05787">
    <property type="entry name" value="PhoX"/>
    <property type="match status" value="1"/>
</dbReference>
<comment type="caution">
    <text evidence="2">The sequence shown here is derived from an EMBL/GenBank/DDBJ whole genome shotgun (WGS) entry which is preliminary data.</text>
</comment>
<dbReference type="STRING" id="1437059.A6A05_05145"/>